<dbReference type="AlphaFoldDB" id="A0A0F9FAH5"/>
<proteinExistence type="predicted"/>
<evidence type="ECO:0000313" key="1">
    <source>
        <dbReference type="EMBL" id="KKL48112.1"/>
    </source>
</evidence>
<sequence length="68" mass="7077">MSTAKSIAQIVPGMMALGLVGESLKTVKDIGKEKDKKVSPKKLVKLGITALVGVPMIKVVSTQVNALS</sequence>
<name>A0A0F9FAH5_9ZZZZ</name>
<accession>A0A0F9FAH5</accession>
<reference evidence="1" key="1">
    <citation type="journal article" date="2015" name="Nature">
        <title>Complex archaea that bridge the gap between prokaryotes and eukaryotes.</title>
        <authorList>
            <person name="Spang A."/>
            <person name="Saw J.H."/>
            <person name="Jorgensen S.L."/>
            <person name="Zaremba-Niedzwiedzka K."/>
            <person name="Martijn J."/>
            <person name="Lind A.E."/>
            <person name="van Eijk R."/>
            <person name="Schleper C."/>
            <person name="Guy L."/>
            <person name="Ettema T.J."/>
        </authorList>
    </citation>
    <scope>NUCLEOTIDE SEQUENCE</scope>
</reference>
<dbReference type="EMBL" id="LAZR01033427">
    <property type="protein sequence ID" value="KKL48112.1"/>
    <property type="molecule type" value="Genomic_DNA"/>
</dbReference>
<protein>
    <submittedName>
        <fullName evidence="1">Uncharacterized protein</fullName>
    </submittedName>
</protein>
<gene>
    <name evidence="1" type="ORF">LCGC14_2328790</name>
</gene>
<comment type="caution">
    <text evidence="1">The sequence shown here is derived from an EMBL/GenBank/DDBJ whole genome shotgun (WGS) entry which is preliminary data.</text>
</comment>
<organism evidence="1">
    <name type="scientific">marine sediment metagenome</name>
    <dbReference type="NCBI Taxonomy" id="412755"/>
    <lineage>
        <taxon>unclassified sequences</taxon>
        <taxon>metagenomes</taxon>
        <taxon>ecological metagenomes</taxon>
    </lineage>
</organism>